<feature type="compositionally biased region" description="Polar residues" evidence="3">
    <location>
        <begin position="597"/>
        <end position="606"/>
    </location>
</feature>
<dbReference type="Gene3D" id="2.120.10.80">
    <property type="entry name" value="Kelch-type beta propeller"/>
    <property type="match status" value="1"/>
</dbReference>
<protein>
    <recommendedName>
        <fullName evidence="6">F-box domain-containing protein</fullName>
    </recommendedName>
</protein>
<keyword evidence="5" id="KW-1185">Reference proteome</keyword>
<feature type="compositionally biased region" description="Basic residues" evidence="3">
    <location>
        <begin position="614"/>
        <end position="632"/>
    </location>
</feature>
<reference evidence="4" key="1">
    <citation type="submission" date="2023-06" db="EMBL/GenBank/DDBJ databases">
        <title>Survivors Of The Sea: Transcriptome response of Skeletonema marinoi to long-term dormancy.</title>
        <authorList>
            <person name="Pinder M.I.M."/>
            <person name="Kourtchenko O."/>
            <person name="Robertson E.K."/>
            <person name="Larsson T."/>
            <person name="Maumus F."/>
            <person name="Osuna-Cruz C.M."/>
            <person name="Vancaester E."/>
            <person name="Stenow R."/>
            <person name="Vandepoele K."/>
            <person name="Ploug H."/>
            <person name="Bruchert V."/>
            <person name="Godhe A."/>
            <person name="Topel M."/>
        </authorList>
    </citation>
    <scope>NUCLEOTIDE SEQUENCE</scope>
    <source>
        <strain evidence="4">R05AC</strain>
    </source>
</reference>
<accession>A0AAD8XTC4</accession>
<dbReference type="PANTHER" id="PTHR46093">
    <property type="entry name" value="ACYL-COA-BINDING DOMAIN-CONTAINING PROTEIN 5"/>
    <property type="match status" value="1"/>
</dbReference>
<feature type="region of interest" description="Disordered" evidence="3">
    <location>
        <begin position="571"/>
        <end position="699"/>
    </location>
</feature>
<evidence type="ECO:0000313" key="5">
    <source>
        <dbReference type="Proteomes" id="UP001224775"/>
    </source>
</evidence>
<organism evidence="4 5">
    <name type="scientific">Skeletonema marinoi</name>
    <dbReference type="NCBI Taxonomy" id="267567"/>
    <lineage>
        <taxon>Eukaryota</taxon>
        <taxon>Sar</taxon>
        <taxon>Stramenopiles</taxon>
        <taxon>Ochrophyta</taxon>
        <taxon>Bacillariophyta</taxon>
        <taxon>Coscinodiscophyceae</taxon>
        <taxon>Thalassiosirophycidae</taxon>
        <taxon>Thalassiosirales</taxon>
        <taxon>Skeletonemataceae</taxon>
        <taxon>Skeletonema</taxon>
        <taxon>Skeletonema marinoi-dohrnii complex</taxon>
    </lineage>
</organism>
<evidence type="ECO:0008006" key="6">
    <source>
        <dbReference type="Google" id="ProtNLM"/>
    </source>
</evidence>
<sequence>MLLDLPEQEVWQEITLYLPPKDVLSFVSIHRNINKCLSSSSSFWAQLLVRDRDYEETSEGESTSVVAADVREAFLLQSFMSSLAFVKWLPVSRDMQQRQFPVKAREGHNSCVLNGPDGFKSLVITGGFSDDQGVTVITLKKGLEAHNSNWGWTRLTPRFSDEPTFVYGASLTLLPPALSAEMEKDRFMSHEFMRLRPGLLKKNVAKAVRFGGFEGGGYSGETNEVWVLTIVDYDYEDDSLDQFAVWEKMETQGTRPKARAYHSATLIHDRYLVIIGGMTHLGSCIEESILDIQTWKWIDLSCEGEPRGRHGHSVVWDKRRDRLVMFGGGSGTDLLRTGADCNEVWELKMKGINAMHRNPARSQGCSDNDDTMWEWSKIHKNTLSPRNNSDSVNSGDDSDSDGSREGNNHADSSLSPSESLCLGRCHNAMKISPDAVLLMFGGGRPSTNGMLGYDLANDAFLRPNVKGPLPVPRFTGVASFLETEGYILVHGGFNDATGGAVLDMNVLDLAPSLRRHFTGFPLDEDRQSQESVSDEAARNGQYGANPNPRQMSALQRLLLAQLYETQMNANNLNNLETKKMEASPASTGSSKKRPRSDNSNNTTNITAGRGGRGGGRRSYHQNGRGGRHRPKNNRHDASSRARAAAVNNDRNKNHAQRAQQQQQDYSSSHQRSNNHSSRLEENDNASATKTLPWPNPHTHYVPLHEEERLLPSLLHWGKSERGMMKDQPPFRLQKIQKLLLLNHNGTTSNSRNSHNNRRMTLLQSLSLRRTHLKHLQPRLSMPQLKLGSETDIRHSAALFEQVVQNYLKRYNVLQCFWTEEDQRRENRRKGGRMPPSPDFRVRDGYYVQLDFDHHHPHPHGGGVKKNNTKSKTTNNQRENTASARTTINWIEAKMFYGASTIPSNTPNAVGAILPKMNEYVSLYGAGAIVFMYGCGDVLARQLFEIGVIALDGRGLDVAIVEESQRGWCADPRGTILF</sequence>
<evidence type="ECO:0000313" key="4">
    <source>
        <dbReference type="EMBL" id="KAK1733113.1"/>
    </source>
</evidence>
<comment type="caution">
    <text evidence="4">The sequence shown here is derived from an EMBL/GenBank/DDBJ whole genome shotgun (WGS) entry which is preliminary data.</text>
</comment>
<evidence type="ECO:0000256" key="3">
    <source>
        <dbReference type="SAM" id="MobiDB-lite"/>
    </source>
</evidence>
<evidence type="ECO:0000256" key="1">
    <source>
        <dbReference type="ARBA" id="ARBA00022441"/>
    </source>
</evidence>
<keyword evidence="2" id="KW-0677">Repeat</keyword>
<evidence type="ECO:0000256" key="2">
    <source>
        <dbReference type="ARBA" id="ARBA00022737"/>
    </source>
</evidence>
<dbReference type="PANTHER" id="PTHR46093:SF18">
    <property type="entry name" value="FIBRONECTIN TYPE-III DOMAIN-CONTAINING PROTEIN"/>
    <property type="match status" value="1"/>
</dbReference>
<dbReference type="SUPFAM" id="SSF50965">
    <property type="entry name" value="Galactose oxidase, central domain"/>
    <property type="match status" value="1"/>
</dbReference>
<name>A0AAD8XTC4_9STRA</name>
<dbReference type="EMBL" id="JATAAI010000054">
    <property type="protein sequence ID" value="KAK1733113.1"/>
    <property type="molecule type" value="Genomic_DNA"/>
</dbReference>
<feature type="region of interest" description="Disordered" evidence="3">
    <location>
        <begin position="856"/>
        <end position="881"/>
    </location>
</feature>
<dbReference type="AlphaFoldDB" id="A0AAD8XTC4"/>
<keyword evidence="1" id="KW-0880">Kelch repeat</keyword>
<dbReference type="Proteomes" id="UP001224775">
    <property type="component" value="Unassembled WGS sequence"/>
</dbReference>
<dbReference type="Pfam" id="PF24681">
    <property type="entry name" value="Kelch_KLHDC2_KLHL20_DRC7"/>
    <property type="match status" value="1"/>
</dbReference>
<gene>
    <name evidence="4" type="ORF">QTG54_016251</name>
</gene>
<proteinExistence type="predicted"/>
<feature type="compositionally biased region" description="Low complexity" evidence="3">
    <location>
        <begin position="656"/>
        <end position="676"/>
    </location>
</feature>
<dbReference type="InterPro" id="IPR011043">
    <property type="entry name" value="Gal_Oxase/kelch_b-propeller"/>
</dbReference>
<feature type="region of interest" description="Disordered" evidence="3">
    <location>
        <begin position="520"/>
        <end position="548"/>
    </location>
</feature>
<dbReference type="SUPFAM" id="SSF117281">
    <property type="entry name" value="Kelch motif"/>
    <property type="match status" value="1"/>
</dbReference>
<dbReference type="InterPro" id="IPR015915">
    <property type="entry name" value="Kelch-typ_b-propeller"/>
</dbReference>
<feature type="region of interest" description="Disordered" evidence="3">
    <location>
        <begin position="380"/>
        <end position="417"/>
    </location>
</feature>